<gene>
    <name evidence="2" type="ORF">SAMN06269173_101255</name>
</gene>
<feature type="signal peptide" evidence="1">
    <location>
        <begin position="1"/>
        <end position="19"/>
    </location>
</feature>
<reference evidence="3" key="1">
    <citation type="submission" date="2017-06" db="EMBL/GenBank/DDBJ databases">
        <authorList>
            <person name="Varghese N."/>
            <person name="Submissions S."/>
        </authorList>
    </citation>
    <scope>NUCLEOTIDE SEQUENCE [LARGE SCALE GENOMIC DNA]</scope>
    <source>
        <strain evidence="3">DSM 28041</strain>
    </source>
</reference>
<evidence type="ECO:0000313" key="3">
    <source>
        <dbReference type="Proteomes" id="UP000198310"/>
    </source>
</evidence>
<keyword evidence="1" id="KW-0732">Signal</keyword>
<dbReference type="RefSeq" id="WP_089331402.1">
    <property type="nucleotide sequence ID" value="NZ_FZNS01000001.1"/>
</dbReference>
<name>A0A238V9H7_9BACT</name>
<feature type="chain" id="PRO_5012918273" description="Lipocalin-like domain-containing protein" evidence="1">
    <location>
        <begin position="20"/>
        <end position="143"/>
    </location>
</feature>
<evidence type="ECO:0000313" key="2">
    <source>
        <dbReference type="EMBL" id="SNR30293.1"/>
    </source>
</evidence>
<evidence type="ECO:0000256" key="1">
    <source>
        <dbReference type="SAM" id="SignalP"/>
    </source>
</evidence>
<evidence type="ECO:0008006" key="4">
    <source>
        <dbReference type="Google" id="ProtNLM"/>
    </source>
</evidence>
<keyword evidence="3" id="KW-1185">Reference proteome</keyword>
<organism evidence="2 3">
    <name type="scientific">Hymenobacter mucosus</name>
    <dbReference type="NCBI Taxonomy" id="1411120"/>
    <lineage>
        <taxon>Bacteria</taxon>
        <taxon>Pseudomonadati</taxon>
        <taxon>Bacteroidota</taxon>
        <taxon>Cytophagia</taxon>
        <taxon>Cytophagales</taxon>
        <taxon>Hymenobacteraceae</taxon>
        <taxon>Hymenobacter</taxon>
    </lineage>
</organism>
<dbReference type="PROSITE" id="PS51257">
    <property type="entry name" value="PROKAR_LIPOPROTEIN"/>
    <property type="match status" value="1"/>
</dbReference>
<proteinExistence type="predicted"/>
<accession>A0A238V9H7</accession>
<sequence>MQRVLHLILLSLTLLTATACSTDKDSEPAPALEGRWNFERSQTYSAQGTLLPIPLPGTIPAPHYLEVHGTQVSKYLVGSTATVVPTYVYDASQSTLVGQDGIISRIEELTKNTLRIRTPTFVASQGPITDPVVRYDVVAYYTR</sequence>
<dbReference type="AlphaFoldDB" id="A0A238V9H7"/>
<protein>
    <recommendedName>
        <fullName evidence="4">Lipocalin-like domain-containing protein</fullName>
    </recommendedName>
</protein>
<dbReference type="Proteomes" id="UP000198310">
    <property type="component" value="Unassembled WGS sequence"/>
</dbReference>
<dbReference type="EMBL" id="FZNS01000001">
    <property type="protein sequence ID" value="SNR30293.1"/>
    <property type="molecule type" value="Genomic_DNA"/>
</dbReference>